<comment type="caution">
    <text evidence="1">The sequence shown here is derived from an EMBL/GenBank/DDBJ whole genome shotgun (WGS) entry which is preliminary data.</text>
</comment>
<sequence length="65" mass="7150">MAAHTFATEYGAKWHKAVAKIVDDLHLLSAFYDYPPSTGSTCAPPTRSSQISSWQLETLPIPTSR</sequence>
<accession>A0ABY2BDF5</accession>
<evidence type="ECO:0000313" key="1">
    <source>
        <dbReference type="EMBL" id="TCO17000.1"/>
    </source>
</evidence>
<proteinExistence type="predicted"/>
<reference evidence="1 2" key="1">
    <citation type="journal article" date="2015" name="Stand. Genomic Sci.">
        <title>Genomic Encyclopedia of Bacterial and Archaeal Type Strains, Phase III: the genomes of soil and plant-associated and newly described type strains.</title>
        <authorList>
            <person name="Whitman W.B."/>
            <person name="Woyke T."/>
            <person name="Klenk H.P."/>
            <person name="Zhou Y."/>
            <person name="Lilburn T.G."/>
            <person name="Beck B.J."/>
            <person name="De Vos P."/>
            <person name="Vandamme P."/>
            <person name="Eisen J.A."/>
            <person name="Garrity G."/>
            <person name="Hugenholtz P."/>
            <person name="Kyrpides N.C."/>
        </authorList>
    </citation>
    <scope>NUCLEOTIDE SEQUENCE [LARGE SCALE GENOMIC DNA]</scope>
    <source>
        <strain evidence="1 2">VKM Ac-2538</strain>
    </source>
</reference>
<keyword evidence="2" id="KW-1185">Reference proteome</keyword>
<dbReference type="Proteomes" id="UP000295818">
    <property type="component" value="Unassembled WGS sequence"/>
</dbReference>
<evidence type="ECO:0000313" key="2">
    <source>
        <dbReference type="Proteomes" id="UP000295818"/>
    </source>
</evidence>
<name>A0ABY2BDF5_9ACTN</name>
<organism evidence="1 2">
    <name type="scientific">Kribbella orskensis</name>
    <dbReference type="NCBI Taxonomy" id="2512216"/>
    <lineage>
        <taxon>Bacteria</taxon>
        <taxon>Bacillati</taxon>
        <taxon>Actinomycetota</taxon>
        <taxon>Actinomycetes</taxon>
        <taxon>Propionibacteriales</taxon>
        <taxon>Kribbellaceae</taxon>
        <taxon>Kribbella</taxon>
    </lineage>
</organism>
<dbReference type="EMBL" id="SLWM01000015">
    <property type="protein sequence ID" value="TCO17000.1"/>
    <property type="molecule type" value="Genomic_DNA"/>
</dbReference>
<protein>
    <submittedName>
        <fullName evidence="1">Uncharacterized protein</fullName>
    </submittedName>
</protein>
<gene>
    <name evidence="1" type="ORF">EV644_11520</name>
</gene>